<sequence>MKWITREKPKIDRIACPWLIKHFIDKDAEFIFVPFDEVISQAELQNAIPFDVPNVELSHRLGLCTFDCLIEKYKIEDEAIHKMAEIVRGADTDRHDIAPQSAGLWAIASGMAYNITDDYELLKQGMIIYDGLYSWAKYLQEVKHFQNPFENLLVDVFQKVFQPSTKNNRKIPSWAKELKDIIQDQIDTNLTLSLKEISKELDVNPAYLSREFSKYFENLSFGEYIRKLRIEKAIDLLSNSNHSLTEIAYLTGFSDQSHFTRIFKQHTGQNPSVFKKNIIKSKSDTKS</sequence>
<dbReference type="InterPro" id="IPR020449">
    <property type="entry name" value="Tscrpt_reg_AraC-type_HTH"/>
</dbReference>
<dbReference type="Pfam" id="PF12833">
    <property type="entry name" value="HTH_18"/>
    <property type="match status" value="1"/>
</dbReference>
<protein>
    <submittedName>
        <fullName evidence="5">Chromate resistance protein</fullName>
    </submittedName>
</protein>
<keyword evidence="2" id="KW-0238">DNA-binding</keyword>
<evidence type="ECO:0000256" key="3">
    <source>
        <dbReference type="ARBA" id="ARBA00023163"/>
    </source>
</evidence>
<dbReference type="PROSITE" id="PS00041">
    <property type="entry name" value="HTH_ARAC_FAMILY_1"/>
    <property type="match status" value="1"/>
</dbReference>
<dbReference type="PRINTS" id="PR00032">
    <property type="entry name" value="HTHARAC"/>
</dbReference>
<comment type="caution">
    <text evidence="5">The sequence shown here is derived from an EMBL/GenBank/DDBJ whole genome shotgun (WGS) entry which is preliminary data.</text>
</comment>
<proteinExistence type="predicted"/>
<dbReference type="RefSeq" id="WP_323296473.1">
    <property type="nucleotide sequence ID" value="NZ_JAYFUM010000009.1"/>
</dbReference>
<accession>A0ABU5Q8Z4</accession>
<dbReference type="EMBL" id="JAYFUM010000009">
    <property type="protein sequence ID" value="MEA5139311.1"/>
    <property type="molecule type" value="Genomic_DNA"/>
</dbReference>
<dbReference type="InterPro" id="IPR018634">
    <property type="entry name" value="ChrB_C"/>
</dbReference>
<dbReference type="PANTHER" id="PTHR43280">
    <property type="entry name" value="ARAC-FAMILY TRANSCRIPTIONAL REGULATOR"/>
    <property type="match status" value="1"/>
</dbReference>
<dbReference type="InterPro" id="IPR018060">
    <property type="entry name" value="HTH_AraC"/>
</dbReference>
<reference evidence="5 6" key="1">
    <citation type="submission" date="2023-12" db="EMBL/GenBank/DDBJ databases">
        <title>Novel species of the genus Arcicella isolated from rivers.</title>
        <authorList>
            <person name="Lu H."/>
        </authorList>
    </citation>
    <scope>NUCLEOTIDE SEQUENCE [LARGE SCALE GENOMIC DNA]</scope>
    <source>
        <strain evidence="5 6">KCTC 23307</strain>
    </source>
</reference>
<dbReference type="SMART" id="SM00342">
    <property type="entry name" value="HTH_ARAC"/>
    <property type="match status" value="1"/>
</dbReference>
<feature type="domain" description="HTH araC/xylS-type" evidence="4">
    <location>
        <begin position="176"/>
        <end position="277"/>
    </location>
</feature>
<evidence type="ECO:0000256" key="2">
    <source>
        <dbReference type="ARBA" id="ARBA00023125"/>
    </source>
</evidence>
<keyword evidence="3" id="KW-0804">Transcription</keyword>
<keyword evidence="1" id="KW-0805">Transcription regulation</keyword>
<dbReference type="PROSITE" id="PS01124">
    <property type="entry name" value="HTH_ARAC_FAMILY_2"/>
    <property type="match status" value="1"/>
</dbReference>
<dbReference type="Pfam" id="PF09828">
    <property type="entry name" value="ChrB_C"/>
    <property type="match status" value="1"/>
</dbReference>
<evidence type="ECO:0000256" key="1">
    <source>
        <dbReference type="ARBA" id="ARBA00023015"/>
    </source>
</evidence>
<dbReference type="InterPro" id="IPR018062">
    <property type="entry name" value="HTH_AraC-typ_CS"/>
</dbReference>
<dbReference type="SUPFAM" id="SSF46689">
    <property type="entry name" value="Homeodomain-like"/>
    <property type="match status" value="1"/>
</dbReference>
<dbReference type="PANTHER" id="PTHR43280:SF2">
    <property type="entry name" value="HTH-TYPE TRANSCRIPTIONAL REGULATOR EXSA"/>
    <property type="match status" value="1"/>
</dbReference>
<dbReference type="Gene3D" id="1.10.10.60">
    <property type="entry name" value="Homeodomain-like"/>
    <property type="match status" value="2"/>
</dbReference>
<organism evidence="5 6">
    <name type="scientific">Arcicella rigui</name>
    <dbReference type="NCBI Taxonomy" id="797020"/>
    <lineage>
        <taxon>Bacteria</taxon>
        <taxon>Pseudomonadati</taxon>
        <taxon>Bacteroidota</taxon>
        <taxon>Cytophagia</taxon>
        <taxon>Cytophagales</taxon>
        <taxon>Flectobacillaceae</taxon>
        <taxon>Arcicella</taxon>
    </lineage>
</organism>
<keyword evidence="6" id="KW-1185">Reference proteome</keyword>
<dbReference type="Proteomes" id="UP001302949">
    <property type="component" value="Unassembled WGS sequence"/>
</dbReference>
<gene>
    <name evidence="5" type="ORF">VB248_09200</name>
</gene>
<evidence type="ECO:0000259" key="4">
    <source>
        <dbReference type="PROSITE" id="PS01124"/>
    </source>
</evidence>
<dbReference type="InterPro" id="IPR009057">
    <property type="entry name" value="Homeodomain-like_sf"/>
</dbReference>
<evidence type="ECO:0000313" key="6">
    <source>
        <dbReference type="Proteomes" id="UP001302949"/>
    </source>
</evidence>
<name>A0ABU5Q8Z4_9BACT</name>
<evidence type="ECO:0000313" key="5">
    <source>
        <dbReference type="EMBL" id="MEA5139311.1"/>
    </source>
</evidence>